<name>A0A5B7DNA6_PORTR</name>
<dbReference type="AlphaFoldDB" id="A0A5B7DNA6"/>
<keyword evidence="3" id="KW-1185">Reference proteome</keyword>
<gene>
    <name evidence="2" type="ORF">E2C01_015992</name>
</gene>
<dbReference type="EMBL" id="VSRR010001149">
    <property type="protein sequence ID" value="MPC22960.1"/>
    <property type="molecule type" value="Genomic_DNA"/>
</dbReference>
<evidence type="ECO:0000313" key="3">
    <source>
        <dbReference type="Proteomes" id="UP000324222"/>
    </source>
</evidence>
<organism evidence="2 3">
    <name type="scientific">Portunus trituberculatus</name>
    <name type="common">Swimming crab</name>
    <name type="synonym">Neptunus trituberculatus</name>
    <dbReference type="NCBI Taxonomy" id="210409"/>
    <lineage>
        <taxon>Eukaryota</taxon>
        <taxon>Metazoa</taxon>
        <taxon>Ecdysozoa</taxon>
        <taxon>Arthropoda</taxon>
        <taxon>Crustacea</taxon>
        <taxon>Multicrustacea</taxon>
        <taxon>Malacostraca</taxon>
        <taxon>Eumalacostraca</taxon>
        <taxon>Eucarida</taxon>
        <taxon>Decapoda</taxon>
        <taxon>Pleocyemata</taxon>
        <taxon>Brachyura</taxon>
        <taxon>Eubrachyura</taxon>
        <taxon>Portunoidea</taxon>
        <taxon>Portunidae</taxon>
        <taxon>Portuninae</taxon>
        <taxon>Portunus</taxon>
    </lineage>
</organism>
<sequence>MSGGARRVRWGGKGRLALSYTKQGEGPTDAAFFQPRLLVTHRPAFLTHRDHLARAERARHSPVCQSWPPLALRRHLSPTDRLTPSGAQPTNTLN</sequence>
<proteinExistence type="predicted"/>
<evidence type="ECO:0000313" key="2">
    <source>
        <dbReference type="EMBL" id="MPC22960.1"/>
    </source>
</evidence>
<protein>
    <submittedName>
        <fullName evidence="2">Uncharacterized protein</fullName>
    </submittedName>
</protein>
<dbReference type="Proteomes" id="UP000324222">
    <property type="component" value="Unassembled WGS sequence"/>
</dbReference>
<evidence type="ECO:0000256" key="1">
    <source>
        <dbReference type="SAM" id="MobiDB-lite"/>
    </source>
</evidence>
<feature type="region of interest" description="Disordered" evidence="1">
    <location>
        <begin position="75"/>
        <end position="94"/>
    </location>
</feature>
<feature type="compositionally biased region" description="Polar residues" evidence="1">
    <location>
        <begin position="80"/>
        <end position="94"/>
    </location>
</feature>
<comment type="caution">
    <text evidence="2">The sequence shown here is derived from an EMBL/GenBank/DDBJ whole genome shotgun (WGS) entry which is preliminary data.</text>
</comment>
<accession>A0A5B7DNA6</accession>
<reference evidence="2 3" key="1">
    <citation type="submission" date="2019-05" db="EMBL/GenBank/DDBJ databases">
        <title>Another draft genome of Portunus trituberculatus and its Hox gene families provides insights of decapod evolution.</title>
        <authorList>
            <person name="Jeong J.-H."/>
            <person name="Song I."/>
            <person name="Kim S."/>
            <person name="Choi T."/>
            <person name="Kim D."/>
            <person name="Ryu S."/>
            <person name="Kim W."/>
        </authorList>
    </citation>
    <scope>NUCLEOTIDE SEQUENCE [LARGE SCALE GENOMIC DNA]</scope>
    <source>
        <tissue evidence="2">Muscle</tissue>
    </source>
</reference>